<evidence type="ECO:0000256" key="3">
    <source>
        <dbReference type="ARBA" id="ARBA00012078"/>
    </source>
</evidence>
<dbReference type="PANTHER" id="PTHR20861">
    <property type="entry name" value="HOMOSERINE/4-DIPHOSPHOCYTIDYL-2-C-METHYL-D-ERYTHRITOL KINASE"/>
    <property type="match status" value="1"/>
</dbReference>
<accession>A0A066ULW4</accession>
<comment type="caution">
    <text evidence="15">The sequence shown here is derived from an EMBL/GenBank/DDBJ whole genome shotgun (WGS) entry which is preliminary data.</text>
</comment>
<dbReference type="GO" id="GO:0009088">
    <property type="term" value="P:threonine biosynthetic process"/>
    <property type="evidence" value="ECO:0007669"/>
    <property type="project" value="UniProtKB-UniRule"/>
</dbReference>
<gene>
    <name evidence="12" type="primary">thrB</name>
    <name evidence="15" type="ORF">VFDL14_09405</name>
</gene>
<dbReference type="PRINTS" id="PR00958">
    <property type="entry name" value="HOMSERKINASE"/>
</dbReference>
<keyword evidence="6 12" id="KW-0808">Transferase</keyword>
<dbReference type="NCBIfam" id="NF002288">
    <property type="entry name" value="PRK01212.1-4"/>
    <property type="match status" value="1"/>
</dbReference>
<reference evidence="15 16" key="1">
    <citation type="submission" date="2014-02" db="EMBL/GenBank/DDBJ databases">
        <title>Vibrio fortis Dalian14 Genome Sequencing.</title>
        <authorList>
            <person name="Wang Y."/>
            <person name="Song L."/>
            <person name="Liu G."/>
            <person name="Ding J."/>
        </authorList>
    </citation>
    <scope>NUCLEOTIDE SEQUENCE [LARGE SCALE GENOMIC DNA]</scope>
    <source>
        <strain evidence="15 16">Dalian14</strain>
    </source>
</reference>
<dbReference type="EC" id="2.7.1.39" evidence="3 12"/>
<comment type="similarity">
    <text evidence="2 12">Belongs to the GHMP kinase family. Homoserine kinase subfamily.</text>
</comment>
<keyword evidence="5 12" id="KW-0028">Amino-acid biosynthesis</keyword>
<keyword evidence="9 12" id="KW-0418">Kinase</keyword>
<evidence type="ECO:0000256" key="7">
    <source>
        <dbReference type="ARBA" id="ARBA00022697"/>
    </source>
</evidence>
<comment type="function">
    <text evidence="12">Catalyzes the ATP-dependent phosphorylation of L-homoserine to L-homoserine phosphate.</text>
</comment>
<dbReference type="InterPro" id="IPR006204">
    <property type="entry name" value="GHMP_kinase_N_dom"/>
</dbReference>
<evidence type="ECO:0000259" key="13">
    <source>
        <dbReference type="Pfam" id="PF00288"/>
    </source>
</evidence>
<dbReference type="NCBIfam" id="TIGR00191">
    <property type="entry name" value="thrB"/>
    <property type="match status" value="1"/>
</dbReference>
<evidence type="ECO:0000256" key="5">
    <source>
        <dbReference type="ARBA" id="ARBA00022605"/>
    </source>
</evidence>
<keyword evidence="10 12" id="KW-0067">ATP-binding</keyword>
<feature type="domain" description="GHMP kinase C-terminal" evidence="14">
    <location>
        <begin position="222"/>
        <end position="298"/>
    </location>
</feature>
<evidence type="ECO:0000256" key="10">
    <source>
        <dbReference type="ARBA" id="ARBA00022840"/>
    </source>
</evidence>
<sequence length="323" mass="34858">MSSSDMDVVVYAPASIGNVSVGFDVLGAAVSPIDGTLLGDRVMVKAGDEPFSLKTAGSFVSKLPTEAKENIVYDCWTVFAREIDKKGVALKPLEMTLEKNMPIGSGLGSSACSIVAALDALNRFHGQPLDETELLALMGEMEGKISGGVHYDNVAPCYLGGVQLMLEELGIISQEVPCFDDWYWVMAYPGIKVSTAEAREILPSQYRRQDIIAHGRHLAGFIHACHSGQPELAAKMIKDVIAEPYREKLLPGFADARKYALSAGALATGISGSGPTLFSICKEKDVAERVARWLEQNYVQNEEGFVHVCRLDKQGSIVTGSEL</sequence>
<keyword evidence="12" id="KW-0963">Cytoplasm</keyword>
<dbReference type="PANTHER" id="PTHR20861:SF1">
    <property type="entry name" value="HOMOSERINE KINASE"/>
    <property type="match status" value="1"/>
</dbReference>
<dbReference type="GO" id="GO:0005737">
    <property type="term" value="C:cytoplasm"/>
    <property type="evidence" value="ECO:0007669"/>
    <property type="project" value="UniProtKB-SubCell"/>
</dbReference>
<dbReference type="SUPFAM" id="SSF54211">
    <property type="entry name" value="Ribosomal protein S5 domain 2-like"/>
    <property type="match status" value="1"/>
</dbReference>
<dbReference type="EMBL" id="JFFR01000028">
    <property type="protein sequence ID" value="KDN26872.1"/>
    <property type="molecule type" value="Genomic_DNA"/>
</dbReference>
<evidence type="ECO:0000256" key="8">
    <source>
        <dbReference type="ARBA" id="ARBA00022741"/>
    </source>
</evidence>
<keyword evidence="8 12" id="KW-0547">Nucleotide-binding</keyword>
<evidence type="ECO:0000256" key="4">
    <source>
        <dbReference type="ARBA" id="ARBA00017858"/>
    </source>
</evidence>
<evidence type="ECO:0000313" key="15">
    <source>
        <dbReference type="EMBL" id="KDN26872.1"/>
    </source>
</evidence>
<dbReference type="InterPro" id="IPR006203">
    <property type="entry name" value="GHMP_knse_ATP-bd_CS"/>
</dbReference>
<evidence type="ECO:0000256" key="11">
    <source>
        <dbReference type="ARBA" id="ARBA00049375"/>
    </source>
</evidence>
<organism evidence="15 16">
    <name type="scientific">Vibrio fortis</name>
    <dbReference type="NCBI Taxonomy" id="212667"/>
    <lineage>
        <taxon>Bacteria</taxon>
        <taxon>Pseudomonadati</taxon>
        <taxon>Pseudomonadota</taxon>
        <taxon>Gammaproteobacteria</taxon>
        <taxon>Vibrionales</taxon>
        <taxon>Vibrionaceae</taxon>
        <taxon>Vibrio</taxon>
    </lineage>
</organism>
<dbReference type="Gene3D" id="3.30.230.10">
    <property type="match status" value="1"/>
</dbReference>
<dbReference type="GO" id="GO:0004413">
    <property type="term" value="F:homoserine kinase activity"/>
    <property type="evidence" value="ECO:0007669"/>
    <property type="project" value="UniProtKB-UniRule"/>
</dbReference>
<dbReference type="Pfam" id="PF08544">
    <property type="entry name" value="GHMP_kinases_C"/>
    <property type="match status" value="1"/>
</dbReference>
<dbReference type="GO" id="GO:0005524">
    <property type="term" value="F:ATP binding"/>
    <property type="evidence" value="ECO:0007669"/>
    <property type="project" value="UniProtKB-UniRule"/>
</dbReference>
<dbReference type="HAMAP" id="MF_00384">
    <property type="entry name" value="Homoser_kinase"/>
    <property type="match status" value="1"/>
</dbReference>
<evidence type="ECO:0000256" key="2">
    <source>
        <dbReference type="ARBA" id="ARBA00007370"/>
    </source>
</evidence>
<dbReference type="InterPro" id="IPR020568">
    <property type="entry name" value="Ribosomal_Su5_D2-typ_SF"/>
</dbReference>
<protein>
    <recommendedName>
        <fullName evidence="4 12">Homoserine kinase</fullName>
        <shortName evidence="12">HK</shortName>
        <shortName evidence="12">HSK</shortName>
        <ecNumber evidence="3 12">2.7.1.39</ecNumber>
    </recommendedName>
</protein>
<dbReference type="PROSITE" id="PS00627">
    <property type="entry name" value="GHMP_KINASES_ATP"/>
    <property type="match status" value="1"/>
</dbReference>
<dbReference type="SUPFAM" id="SSF55060">
    <property type="entry name" value="GHMP Kinase, C-terminal domain"/>
    <property type="match status" value="1"/>
</dbReference>
<feature type="domain" description="GHMP kinase N-terminal" evidence="13">
    <location>
        <begin position="70"/>
        <end position="161"/>
    </location>
</feature>
<dbReference type="InterPro" id="IPR036554">
    <property type="entry name" value="GHMP_kinase_C_sf"/>
</dbReference>
<dbReference type="InterPro" id="IPR000870">
    <property type="entry name" value="Homoserine_kinase"/>
</dbReference>
<dbReference type="AlphaFoldDB" id="A0A066ULW4"/>
<dbReference type="Pfam" id="PF00288">
    <property type="entry name" value="GHMP_kinases_N"/>
    <property type="match status" value="1"/>
</dbReference>
<dbReference type="Gene3D" id="3.30.70.890">
    <property type="entry name" value="GHMP kinase, C-terminal domain"/>
    <property type="match status" value="1"/>
</dbReference>
<dbReference type="InterPro" id="IPR014721">
    <property type="entry name" value="Ribsml_uS5_D2-typ_fold_subgr"/>
</dbReference>
<keyword evidence="7 12" id="KW-0791">Threonine biosynthesis</keyword>
<comment type="subcellular location">
    <subcellularLocation>
        <location evidence="12">Cytoplasm</location>
    </subcellularLocation>
</comment>
<evidence type="ECO:0000256" key="1">
    <source>
        <dbReference type="ARBA" id="ARBA00005015"/>
    </source>
</evidence>
<evidence type="ECO:0000256" key="6">
    <source>
        <dbReference type="ARBA" id="ARBA00022679"/>
    </source>
</evidence>
<keyword evidence="16" id="KW-1185">Reference proteome</keyword>
<evidence type="ECO:0000256" key="12">
    <source>
        <dbReference type="HAMAP-Rule" id="MF_00384"/>
    </source>
</evidence>
<dbReference type="UniPathway" id="UPA00050">
    <property type="reaction ID" value="UER00064"/>
</dbReference>
<dbReference type="Proteomes" id="UP000027219">
    <property type="component" value="Unassembled WGS sequence"/>
</dbReference>
<comment type="catalytic activity">
    <reaction evidence="11 12">
        <text>L-homoserine + ATP = O-phospho-L-homoserine + ADP + H(+)</text>
        <dbReference type="Rhea" id="RHEA:13985"/>
        <dbReference type="ChEBI" id="CHEBI:15378"/>
        <dbReference type="ChEBI" id="CHEBI:30616"/>
        <dbReference type="ChEBI" id="CHEBI:57476"/>
        <dbReference type="ChEBI" id="CHEBI:57590"/>
        <dbReference type="ChEBI" id="CHEBI:456216"/>
        <dbReference type="EC" id="2.7.1.39"/>
    </reaction>
</comment>
<name>A0A066ULW4_9VIBR</name>
<comment type="pathway">
    <text evidence="1 12">Amino-acid biosynthesis; L-threonine biosynthesis; L-threonine from L-aspartate: step 4/5.</text>
</comment>
<evidence type="ECO:0000256" key="9">
    <source>
        <dbReference type="ARBA" id="ARBA00022777"/>
    </source>
</evidence>
<dbReference type="STRING" id="212667.VFDL14_09405"/>
<evidence type="ECO:0000313" key="16">
    <source>
        <dbReference type="Proteomes" id="UP000027219"/>
    </source>
</evidence>
<proteinExistence type="inferred from homology"/>
<dbReference type="PIRSF" id="PIRSF000676">
    <property type="entry name" value="Homoser_kin"/>
    <property type="match status" value="1"/>
</dbReference>
<feature type="binding site" evidence="12">
    <location>
        <begin position="102"/>
        <end position="112"/>
    </location>
    <ligand>
        <name>ATP</name>
        <dbReference type="ChEBI" id="CHEBI:30616"/>
    </ligand>
</feature>
<evidence type="ECO:0000259" key="14">
    <source>
        <dbReference type="Pfam" id="PF08544"/>
    </source>
</evidence>
<dbReference type="InterPro" id="IPR013750">
    <property type="entry name" value="GHMP_kinase_C_dom"/>
</dbReference>